<dbReference type="InterPro" id="IPR025452">
    <property type="entry name" value="DUF4218"/>
</dbReference>
<feature type="region of interest" description="Disordered" evidence="1">
    <location>
        <begin position="75"/>
        <end position="106"/>
    </location>
</feature>
<evidence type="ECO:0000313" key="4">
    <source>
        <dbReference type="EMBL" id="KAK9951345.1"/>
    </source>
</evidence>
<sequence>MPIDKSWMQLGRSTQEYFDGVEKFLDYAYQRVNDSIDGKIRCPCISCVNVDRQDRTVVQTHLLYKGIKRDYTTWDRHGENEGIDSGDSDSDTDSDRGGNEATPFEQCDDMQGLIEEGCQQDPNEDAVKFYKLLEEVETPLYKGCKKYSNLSFVVNLMHIKTVAWEAKVGGPVQYRWMYPIERYLHKLNTYVRNKARPEGSIAEGYLADECITFCSRYLRQAETKFNRLERNDDGGEPLPDTSRLSIFSFPGKTVGTGVLTPMSDKDHDAATRYVLINCDECLPFIEEHKDFIRMQHGVDHVEEEHRLHFANWFRSKINIIFLGYLLMIS</sequence>
<evidence type="ECO:0000259" key="3">
    <source>
        <dbReference type="Pfam" id="PF13963"/>
    </source>
</evidence>
<feature type="compositionally biased region" description="Acidic residues" evidence="1">
    <location>
        <begin position="81"/>
        <end position="92"/>
    </location>
</feature>
<protein>
    <recommendedName>
        <fullName evidence="6">Transposase-associated domain-containing protein</fullName>
    </recommendedName>
</protein>
<dbReference type="PANTHER" id="PTHR48258:SF4">
    <property type="entry name" value="DUF4216 DOMAIN-CONTAINING PROTEIN"/>
    <property type="match status" value="1"/>
</dbReference>
<evidence type="ECO:0008006" key="6">
    <source>
        <dbReference type="Google" id="ProtNLM"/>
    </source>
</evidence>
<name>A0AAW1YRK6_RUBAR</name>
<feature type="domain" description="DUF4218" evidence="2">
    <location>
        <begin position="152"/>
        <end position="231"/>
    </location>
</feature>
<dbReference type="PANTHER" id="PTHR48258">
    <property type="entry name" value="DUF4218 DOMAIN-CONTAINING PROTEIN-RELATED"/>
    <property type="match status" value="1"/>
</dbReference>
<proteinExistence type="predicted"/>
<evidence type="ECO:0000256" key="1">
    <source>
        <dbReference type="SAM" id="MobiDB-lite"/>
    </source>
</evidence>
<dbReference type="Pfam" id="PF13960">
    <property type="entry name" value="DUF4218"/>
    <property type="match status" value="1"/>
</dbReference>
<dbReference type="Proteomes" id="UP001457282">
    <property type="component" value="Unassembled WGS sequence"/>
</dbReference>
<evidence type="ECO:0000313" key="5">
    <source>
        <dbReference type="Proteomes" id="UP001457282"/>
    </source>
</evidence>
<feature type="domain" description="Transposase-associated" evidence="3">
    <location>
        <begin position="5"/>
        <end position="79"/>
    </location>
</feature>
<evidence type="ECO:0000259" key="2">
    <source>
        <dbReference type="Pfam" id="PF13960"/>
    </source>
</evidence>
<keyword evidence="5" id="KW-1185">Reference proteome</keyword>
<dbReference type="Pfam" id="PF13963">
    <property type="entry name" value="Transpos_assoc"/>
    <property type="match status" value="1"/>
</dbReference>
<comment type="caution">
    <text evidence="4">The sequence shown here is derived from an EMBL/GenBank/DDBJ whole genome shotgun (WGS) entry which is preliminary data.</text>
</comment>
<gene>
    <name evidence="4" type="ORF">M0R45_006793</name>
</gene>
<dbReference type="EMBL" id="JBEDUW010000001">
    <property type="protein sequence ID" value="KAK9951345.1"/>
    <property type="molecule type" value="Genomic_DNA"/>
</dbReference>
<organism evidence="4 5">
    <name type="scientific">Rubus argutus</name>
    <name type="common">Southern blackberry</name>
    <dbReference type="NCBI Taxonomy" id="59490"/>
    <lineage>
        <taxon>Eukaryota</taxon>
        <taxon>Viridiplantae</taxon>
        <taxon>Streptophyta</taxon>
        <taxon>Embryophyta</taxon>
        <taxon>Tracheophyta</taxon>
        <taxon>Spermatophyta</taxon>
        <taxon>Magnoliopsida</taxon>
        <taxon>eudicotyledons</taxon>
        <taxon>Gunneridae</taxon>
        <taxon>Pentapetalae</taxon>
        <taxon>rosids</taxon>
        <taxon>fabids</taxon>
        <taxon>Rosales</taxon>
        <taxon>Rosaceae</taxon>
        <taxon>Rosoideae</taxon>
        <taxon>Rosoideae incertae sedis</taxon>
        <taxon>Rubus</taxon>
    </lineage>
</organism>
<accession>A0AAW1YRK6</accession>
<dbReference type="InterPro" id="IPR029480">
    <property type="entry name" value="Transpos_assoc"/>
</dbReference>
<reference evidence="4 5" key="1">
    <citation type="journal article" date="2023" name="G3 (Bethesda)">
        <title>A chromosome-length genome assembly and annotation of blackberry (Rubus argutus, cv. 'Hillquist').</title>
        <authorList>
            <person name="Bruna T."/>
            <person name="Aryal R."/>
            <person name="Dudchenko O."/>
            <person name="Sargent D.J."/>
            <person name="Mead D."/>
            <person name="Buti M."/>
            <person name="Cavallini A."/>
            <person name="Hytonen T."/>
            <person name="Andres J."/>
            <person name="Pham M."/>
            <person name="Weisz D."/>
            <person name="Mascagni F."/>
            <person name="Usai G."/>
            <person name="Natali L."/>
            <person name="Bassil N."/>
            <person name="Fernandez G.E."/>
            <person name="Lomsadze A."/>
            <person name="Armour M."/>
            <person name="Olukolu B."/>
            <person name="Poorten T."/>
            <person name="Britton C."/>
            <person name="Davik J."/>
            <person name="Ashrafi H."/>
            <person name="Aiden E.L."/>
            <person name="Borodovsky M."/>
            <person name="Worthington M."/>
        </authorList>
    </citation>
    <scope>NUCLEOTIDE SEQUENCE [LARGE SCALE GENOMIC DNA]</scope>
    <source>
        <strain evidence="4">PI 553951</strain>
    </source>
</reference>
<dbReference type="AlphaFoldDB" id="A0AAW1YRK6"/>